<dbReference type="Proteomes" id="UP000618733">
    <property type="component" value="Unassembled WGS sequence"/>
</dbReference>
<protein>
    <recommendedName>
        <fullName evidence="4">Glutaminase</fullName>
    </recommendedName>
</protein>
<sequence length="192" mass="20222">MTPVEVSAGGTDPALAGALERARAACAEAAARLASAGIEPDALAEYVPPRTILFVTRKATMRPAGEAWRLGTVLLSTDGDLSTHGHTTRSAERGRPGYQSTSREERREIAAAALRGGYPVGTTVNYDAVPLPLTAAIAEPRSPEDELPIGYRDGEIRIRWRAGAPLEGAQPLAAYLRERVGLLTDPTHGAGS</sequence>
<gene>
    <name evidence="2" type="ORF">JD292_00200</name>
</gene>
<evidence type="ECO:0008006" key="4">
    <source>
        <dbReference type="Google" id="ProtNLM"/>
    </source>
</evidence>
<dbReference type="AlphaFoldDB" id="A0A934QC05"/>
<name>A0A934QC05_9MICO</name>
<reference evidence="2" key="1">
    <citation type="submission" date="2020-12" db="EMBL/GenBank/DDBJ databases">
        <title>Leucobacter sp. CAS2, isolated from Chromium sludge.</title>
        <authorList>
            <person name="Xu Z."/>
        </authorList>
    </citation>
    <scope>NUCLEOTIDE SEQUENCE</scope>
    <source>
        <strain evidence="2">CSA2</strain>
    </source>
</reference>
<evidence type="ECO:0000256" key="1">
    <source>
        <dbReference type="SAM" id="MobiDB-lite"/>
    </source>
</evidence>
<keyword evidence="3" id="KW-1185">Reference proteome</keyword>
<evidence type="ECO:0000313" key="2">
    <source>
        <dbReference type="EMBL" id="MBK0420507.1"/>
    </source>
</evidence>
<organism evidence="2 3">
    <name type="scientific">Leucobacter edaphi</name>
    <dbReference type="NCBI Taxonomy" id="2796472"/>
    <lineage>
        <taxon>Bacteria</taxon>
        <taxon>Bacillati</taxon>
        <taxon>Actinomycetota</taxon>
        <taxon>Actinomycetes</taxon>
        <taxon>Micrococcales</taxon>
        <taxon>Microbacteriaceae</taxon>
        <taxon>Leucobacter</taxon>
    </lineage>
</organism>
<proteinExistence type="predicted"/>
<dbReference type="EMBL" id="JAEHOI010000001">
    <property type="protein sequence ID" value="MBK0420507.1"/>
    <property type="molecule type" value="Genomic_DNA"/>
</dbReference>
<dbReference type="RefSeq" id="WP_200130731.1">
    <property type="nucleotide sequence ID" value="NZ_JAEHOI010000001.1"/>
</dbReference>
<comment type="caution">
    <text evidence="2">The sequence shown here is derived from an EMBL/GenBank/DDBJ whole genome shotgun (WGS) entry which is preliminary data.</text>
</comment>
<feature type="region of interest" description="Disordered" evidence="1">
    <location>
        <begin position="79"/>
        <end position="103"/>
    </location>
</feature>
<accession>A0A934QC05</accession>
<evidence type="ECO:0000313" key="3">
    <source>
        <dbReference type="Proteomes" id="UP000618733"/>
    </source>
</evidence>